<dbReference type="GO" id="GO:0030976">
    <property type="term" value="F:thiamine pyrophosphate binding"/>
    <property type="evidence" value="ECO:0007669"/>
    <property type="project" value="InterPro"/>
</dbReference>
<dbReference type="NCBIfam" id="NF005760">
    <property type="entry name" value="PRK07586.1"/>
    <property type="match status" value="1"/>
</dbReference>
<evidence type="ECO:0000256" key="1">
    <source>
        <dbReference type="ARBA" id="ARBA00007812"/>
    </source>
</evidence>
<dbReference type="Proteomes" id="UP000036277">
    <property type="component" value="Unassembled WGS sequence"/>
</dbReference>
<protein>
    <submittedName>
        <fullName evidence="5">Decarboxylase</fullName>
    </submittedName>
</protein>
<sequence>MNGAESLLRSLTASGVTVCFGNPGTSEMHFVSALDSVGEMRCILGLHENVVTGAADGYARMAEKPACTLLHLGPGLSNGLSNLHNAHRASSAIVNIVGDHASSHVGMDAPLASDIIGIARPVSDWICTSTSARNVGADAARAVQAAYAAPGSIATLILPADTAWNDADDVAVPLPFITPAEVSLHTIERVAVQLRHASSPAILLRGNVLRDESLILAGRIAKHTGARLLCDTFAPRLQRGAGRVEVERLPYFAEQVLESLQGTDLLVLVGAKPPVSFFAYPDKPGWLTPEGCILSVLSHPHENGCSALATLAESLGACKDSFAVARLHIPEFSRSGALNAQAVIQAVARHMPENSILADESVSSGFAHYGITSSAVPHDYLNLTGGAIGSMMAVSTGAAVACPDRKIITLVGDGSAMYTLQSLWTQAREKLDITTIILANRGYKVLNNELMRVGAVQEGIKAHSMLDLNNPQIDWVSLAHGMGIEAVRVELQAGFEDAFLSAMRHQGPRLIEAVIN</sequence>
<dbReference type="Pfam" id="PF02775">
    <property type="entry name" value="TPP_enzyme_C"/>
    <property type="match status" value="1"/>
</dbReference>
<evidence type="ECO:0000259" key="3">
    <source>
        <dbReference type="Pfam" id="PF02775"/>
    </source>
</evidence>
<evidence type="ECO:0000259" key="4">
    <source>
        <dbReference type="Pfam" id="PF02776"/>
    </source>
</evidence>
<dbReference type="PANTHER" id="PTHR18968:SF86">
    <property type="entry name" value="ACETOLACTATE SYNTHASE LARGE SUBUNIT ILVX-RELATED"/>
    <property type="match status" value="1"/>
</dbReference>
<keyword evidence="6" id="KW-1185">Reference proteome</keyword>
<dbReference type="InterPro" id="IPR045229">
    <property type="entry name" value="TPP_enz"/>
</dbReference>
<dbReference type="InterPro" id="IPR029061">
    <property type="entry name" value="THDP-binding"/>
</dbReference>
<evidence type="ECO:0000313" key="6">
    <source>
        <dbReference type="Proteomes" id="UP000036277"/>
    </source>
</evidence>
<dbReference type="Gene3D" id="3.40.50.970">
    <property type="match status" value="2"/>
</dbReference>
<dbReference type="SUPFAM" id="SSF52518">
    <property type="entry name" value="Thiamin diphosphate-binding fold (THDP-binding)"/>
    <property type="match status" value="2"/>
</dbReference>
<dbReference type="EMBL" id="LFCV01000073">
    <property type="protein sequence ID" value="KMJ44856.1"/>
    <property type="molecule type" value="Genomic_DNA"/>
</dbReference>
<feature type="domain" description="Thiamine pyrophosphate enzyme TPP-binding" evidence="3">
    <location>
        <begin position="377"/>
        <end position="512"/>
    </location>
</feature>
<dbReference type="PANTHER" id="PTHR18968">
    <property type="entry name" value="THIAMINE PYROPHOSPHATE ENZYMES"/>
    <property type="match status" value="1"/>
</dbReference>
<reference evidence="5 6" key="1">
    <citation type="submission" date="2015-06" db="EMBL/GenBank/DDBJ databases">
        <title>Draft Whole-Genome Sequence of the Entomopathogenic Bacterium Xenorhabdus khoisanae.</title>
        <authorList>
            <person name="Naidoo S."/>
            <person name="Featherston J."/>
            <person name="Gray V.M."/>
        </authorList>
    </citation>
    <scope>NUCLEOTIDE SEQUENCE [LARGE SCALE GENOMIC DNA]</scope>
    <source>
        <strain evidence="5 6">MCB</strain>
    </source>
</reference>
<dbReference type="AlphaFoldDB" id="A0A0J5FRC4"/>
<dbReference type="InterPro" id="IPR012001">
    <property type="entry name" value="Thiamin_PyroP_enz_TPP-bd_dom"/>
</dbReference>
<dbReference type="OrthoDB" id="9773408at2"/>
<keyword evidence="2" id="KW-0786">Thiamine pyrophosphate</keyword>
<dbReference type="PATRIC" id="fig|880157.4.peg.2588"/>
<dbReference type="STRING" id="880157.AB204_12165"/>
<organism evidence="5 6">
    <name type="scientific">Xenorhabdus khoisanae</name>
    <dbReference type="NCBI Taxonomy" id="880157"/>
    <lineage>
        <taxon>Bacteria</taxon>
        <taxon>Pseudomonadati</taxon>
        <taxon>Pseudomonadota</taxon>
        <taxon>Gammaproteobacteria</taxon>
        <taxon>Enterobacterales</taxon>
        <taxon>Morganellaceae</taxon>
        <taxon>Xenorhabdus</taxon>
    </lineage>
</organism>
<comment type="caution">
    <text evidence="5">The sequence shown here is derived from an EMBL/GenBank/DDBJ whole genome shotgun (WGS) entry which is preliminary data.</text>
</comment>
<gene>
    <name evidence="5" type="ORF">AB204_12165</name>
</gene>
<proteinExistence type="inferred from homology"/>
<accession>A0A0J5FRC4</accession>
<evidence type="ECO:0000256" key="2">
    <source>
        <dbReference type="ARBA" id="ARBA00023052"/>
    </source>
</evidence>
<evidence type="ECO:0000313" key="5">
    <source>
        <dbReference type="EMBL" id="KMJ44856.1"/>
    </source>
</evidence>
<feature type="domain" description="Thiamine pyrophosphate enzyme N-terminal TPP-binding" evidence="4">
    <location>
        <begin position="1"/>
        <end position="108"/>
    </location>
</feature>
<name>A0A0J5FRC4_9GAMM</name>
<dbReference type="CDD" id="cd07035">
    <property type="entry name" value="TPP_PYR_POX_like"/>
    <property type="match status" value="1"/>
</dbReference>
<dbReference type="GO" id="GO:0050660">
    <property type="term" value="F:flavin adenine dinucleotide binding"/>
    <property type="evidence" value="ECO:0007669"/>
    <property type="project" value="TreeGrafter"/>
</dbReference>
<dbReference type="InterPro" id="IPR011766">
    <property type="entry name" value="TPP_enzyme_TPP-bd"/>
</dbReference>
<dbReference type="CDD" id="cd02002">
    <property type="entry name" value="TPP_BFDC"/>
    <property type="match status" value="1"/>
</dbReference>
<dbReference type="Pfam" id="PF02776">
    <property type="entry name" value="TPP_enzyme_N"/>
    <property type="match status" value="1"/>
</dbReference>
<dbReference type="RefSeq" id="WP_047963632.1">
    <property type="nucleotide sequence ID" value="NZ_CAWMBG010000073.1"/>
</dbReference>
<dbReference type="GO" id="GO:0003984">
    <property type="term" value="F:acetolactate synthase activity"/>
    <property type="evidence" value="ECO:0007669"/>
    <property type="project" value="TreeGrafter"/>
</dbReference>
<dbReference type="GO" id="GO:0044281">
    <property type="term" value="P:small molecule metabolic process"/>
    <property type="evidence" value="ECO:0007669"/>
    <property type="project" value="UniProtKB-ARBA"/>
</dbReference>
<comment type="similarity">
    <text evidence="1">Belongs to the TPP enzyme family.</text>
</comment>